<feature type="non-terminal residue" evidence="9">
    <location>
        <position position="462"/>
    </location>
</feature>
<keyword evidence="6" id="KW-0768">Sushi</keyword>
<evidence type="ECO:0000259" key="7">
    <source>
        <dbReference type="PROSITE" id="PS50026"/>
    </source>
</evidence>
<feature type="domain" description="EGF-like" evidence="7">
    <location>
        <begin position="127"/>
        <end position="165"/>
    </location>
</feature>
<evidence type="ECO:0000256" key="2">
    <source>
        <dbReference type="ARBA" id="ARBA00022729"/>
    </source>
</evidence>
<evidence type="ECO:0000313" key="10">
    <source>
        <dbReference type="Proteomes" id="UP001164746"/>
    </source>
</evidence>
<dbReference type="InterPro" id="IPR049883">
    <property type="entry name" value="NOTCH1_EGF-like"/>
</dbReference>
<dbReference type="InterPro" id="IPR018097">
    <property type="entry name" value="EGF_Ca-bd_CS"/>
</dbReference>
<dbReference type="InterPro" id="IPR000152">
    <property type="entry name" value="EGF-type_Asp/Asn_hydroxyl_site"/>
</dbReference>
<dbReference type="InterPro" id="IPR052235">
    <property type="entry name" value="Nephronectin_domain"/>
</dbReference>
<dbReference type="SUPFAM" id="SSF57196">
    <property type="entry name" value="EGF/Laminin"/>
    <property type="match status" value="1"/>
</dbReference>
<dbReference type="Gene3D" id="2.10.25.10">
    <property type="entry name" value="Laminin"/>
    <property type="match status" value="2"/>
</dbReference>
<evidence type="ECO:0000256" key="3">
    <source>
        <dbReference type="ARBA" id="ARBA00022737"/>
    </source>
</evidence>
<dbReference type="SMART" id="SM00179">
    <property type="entry name" value="EGF_CA"/>
    <property type="match status" value="3"/>
</dbReference>
<dbReference type="InterPro" id="IPR000436">
    <property type="entry name" value="Sushi_SCR_CCP_dom"/>
</dbReference>
<keyword evidence="4 5" id="KW-1015">Disulfide bond</keyword>
<dbReference type="PROSITE" id="PS50923">
    <property type="entry name" value="SUSHI"/>
    <property type="match status" value="1"/>
</dbReference>
<dbReference type="SMART" id="SM00032">
    <property type="entry name" value="CCP"/>
    <property type="match status" value="2"/>
</dbReference>
<evidence type="ECO:0000256" key="6">
    <source>
        <dbReference type="PROSITE-ProRule" id="PRU00302"/>
    </source>
</evidence>
<dbReference type="Pfam" id="PF00084">
    <property type="entry name" value="Sushi"/>
    <property type="match status" value="2"/>
</dbReference>
<feature type="disulfide bond" evidence="5">
    <location>
        <begin position="210"/>
        <end position="219"/>
    </location>
</feature>
<reference evidence="9" key="1">
    <citation type="submission" date="2022-11" db="EMBL/GenBank/DDBJ databases">
        <title>Centuries of genome instability and evolution in soft-shell clam transmissible cancer (bioRxiv).</title>
        <authorList>
            <person name="Hart S.F.M."/>
            <person name="Yonemitsu M.A."/>
            <person name="Giersch R.M."/>
            <person name="Beal B.F."/>
            <person name="Arriagada G."/>
            <person name="Davis B.W."/>
            <person name="Ostrander E.A."/>
            <person name="Goff S.P."/>
            <person name="Metzger M.J."/>
        </authorList>
    </citation>
    <scope>NUCLEOTIDE SEQUENCE</scope>
    <source>
        <strain evidence="9">MELC-2E11</strain>
        <tissue evidence="9">Siphon/mantle</tissue>
    </source>
</reference>
<keyword evidence="1 5" id="KW-0245">EGF-like domain</keyword>
<protein>
    <submittedName>
        <fullName evidence="9">SNED1-like protein</fullName>
    </submittedName>
</protein>
<dbReference type="PROSITE" id="PS00010">
    <property type="entry name" value="ASX_HYDROXYL"/>
    <property type="match status" value="2"/>
</dbReference>
<dbReference type="PANTHER" id="PTHR24050:SF28">
    <property type="entry name" value="UROMODULIN-LIKE"/>
    <property type="match status" value="1"/>
</dbReference>
<dbReference type="Gene3D" id="2.10.70.10">
    <property type="entry name" value="Complement Module, domain 1"/>
    <property type="match status" value="2"/>
</dbReference>
<dbReference type="PANTHER" id="PTHR24050">
    <property type="entry name" value="PA14 DOMAIN-CONTAINING PROTEIN"/>
    <property type="match status" value="1"/>
</dbReference>
<dbReference type="InterPro" id="IPR000742">
    <property type="entry name" value="EGF"/>
</dbReference>
<name>A0ABY7EA71_MYAAR</name>
<dbReference type="CDD" id="cd00054">
    <property type="entry name" value="EGF_CA"/>
    <property type="match status" value="2"/>
</dbReference>
<dbReference type="Proteomes" id="UP001164746">
    <property type="component" value="Chromosome 6"/>
</dbReference>
<proteinExistence type="predicted"/>
<dbReference type="PROSITE" id="PS01187">
    <property type="entry name" value="EGF_CA"/>
    <property type="match status" value="1"/>
</dbReference>
<sequence length="462" mass="52801">VYYIDCGRNISAENAKNVTFQNSTLYQGYATVTCKQGYRLMGDNNNTLTSEDILCLHSGSWSLPRGCGRKDCGDPPTSDHSSRQYNSTTYESKAIFKCDSGYHTGNNTTLTCNSSGHWDTTVPTCTDINECTTGQHKCHRNANCTNNTGGYTCFCKKGYDDTANSNTYDSIGRDCRDHNECNDPKGTNCLYSRNQTQWCTNLDPGYYCRCYPGWKGATCETNVNECTEWKKPCGHNATCRDGYGGRFPYLGNYYDVFRNLSMQAIVVTDGLYTYLLFNYDQEQFSIKPDRYTPVAAGYTYPGNFSGKILADRNTFMNLKNGSNVLPAVKGRWLHNVTYITDDMWDEDYTFKINDSLWSNIDKYTHCYESWFFNPHDIKQRCCYRFGELRKEYPFAIGAEYKDARNAILEDGFRQCCSEANSRRYCHLYYDVNPPDDCSSWSPDDEGVVRRSVRKVMTFLGLS</sequence>
<evidence type="ECO:0000256" key="5">
    <source>
        <dbReference type="PROSITE-ProRule" id="PRU00076"/>
    </source>
</evidence>
<organism evidence="9 10">
    <name type="scientific">Mya arenaria</name>
    <name type="common">Soft-shell clam</name>
    <dbReference type="NCBI Taxonomy" id="6604"/>
    <lineage>
        <taxon>Eukaryota</taxon>
        <taxon>Metazoa</taxon>
        <taxon>Spiralia</taxon>
        <taxon>Lophotrochozoa</taxon>
        <taxon>Mollusca</taxon>
        <taxon>Bivalvia</taxon>
        <taxon>Autobranchia</taxon>
        <taxon>Heteroconchia</taxon>
        <taxon>Euheterodonta</taxon>
        <taxon>Imparidentia</taxon>
        <taxon>Neoheterodontei</taxon>
        <taxon>Myida</taxon>
        <taxon>Myoidea</taxon>
        <taxon>Myidae</taxon>
        <taxon>Mya</taxon>
    </lineage>
</organism>
<accession>A0ABY7EA71</accession>
<gene>
    <name evidence="9" type="ORF">MAR_016693</name>
</gene>
<dbReference type="SMART" id="SM00181">
    <property type="entry name" value="EGF"/>
    <property type="match status" value="2"/>
</dbReference>
<feature type="domain" description="Sushi" evidence="8">
    <location>
        <begin position="70"/>
        <end position="127"/>
    </location>
</feature>
<dbReference type="CDD" id="cd00033">
    <property type="entry name" value="CCP"/>
    <property type="match status" value="2"/>
</dbReference>
<feature type="domain" description="EGF-like" evidence="7">
    <location>
        <begin position="177"/>
        <end position="220"/>
    </location>
</feature>
<dbReference type="EMBL" id="CP111017">
    <property type="protein sequence ID" value="WAR06735.1"/>
    <property type="molecule type" value="Genomic_DNA"/>
</dbReference>
<dbReference type="Pfam" id="PF07645">
    <property type="entry name" value="EGF_CA"/>
    <property type="match status" value="2"/>
</dbReference>
<comment type="caution">
    <text evidence="5">Lacks conserved residue(s) required for the propagation of feature annotation.</text>
</comment>
<dbReference type="SUPFAM" id="SSF57535">
    <property type="entry name" value="Complement control module/SCR domain"/>
    <property type="match status" value="2"/>
</dbReference>
<dbReference type="InterPro" id="IPR001881">
    <property type="entry name" value="EGF-like_Ca-bd_dom"/>
</dbReference>
<evidence type="ECO:0000256" key="1">
    <source>
        <dbReference type="ARBA" id="ARBA00022536"/>
    </source>
</evidence>
<feature type="disulfide bond" evidence="6">
    <location>
        <begin position="98"/>
        <end position="125"/>
    </location>
</feature>
<evidence type="ECO:0000259" key="8">
    <source>
        <dbReference type="PROSITE" id="PS50923"/>
    </source>
</evidence>
<keyword evidence="2" id="KW-0732">Signal</keyword>
<dbReference type="PROSITE" id="PS50026">
    <property type="entry name" value="EGF_3"/>
    <property type="match status" value="2"/>
</dbReference>
<keyword evidence="3" id="KW-0677">Repeat</keyword>
<dbReference type="PROSITE" id="PS00022">
    <property type="entry name" value="EGF_1"/>
    <property type="match status" value="1"/>
</dbReference>
<evidence type="ECO:0000256" key="4">
    <source>
        <dbReference type="ARBA" id="ARBA00023157"/>
    </source>
</evidence>
<evidence type="ECO:0000313" key="9">
    <source>
        <dbReference type="EMBL" id="WAR06735.1"/>
    </source>
</evidence>
<dbReference type="PROSITE" id="PS01186">
    <property type="entry name" value="EGF_2"/>
    <property type="match status" value="1"/>
</dbReference>
<dbReference type="InterPro" id="IPR035976">
    <property type="entry name" value="Sushi/SCR/CCP_sf"/>
</dbReference>
<keyword evidence="10" id="KW-1185">Reference proteome</keyword>